<evidence type="ECO:0000256" key="1">
    <source>
        <dbReference type="ARBA" id="ARBA00004141"/>
    </source>
</evidence>
<dbReference type="Pfam" id="PF02674">
    <property type="entry name" value="Colicin_V"/>
    <property type="match status" value="1"/>
</dbReference>
<feature type="transmembrane region" description="Helical" evidence="5">
    <location>
        <begin position="103"/>
        <end position="125"/>
    </location>
</feature>
<dbReference type="PANTHER" id="PTHR36926:SF1">
    <property type="entry name" value="COLICIN V PRODUCTION PROTEIN"/>
    <property type="match status" value="1"/>
</dbReference>
<organism evidence="6 7">
    <name type="scientific">Paraburkholderia sejongensis</name>
    <dbReference type="NCBI Taxonomy" id="2886946"/>
    <lineage>
        <taxon>Bacteria</taxon>
        <taxon>Pseudomonadati</taxon>
        <taxon>Pseudomonadota</taxon>
        <taxon>Betaproteobacteria</taxon>
        <taxon>Burkholderiales</taxon>
        <taxon>Burkholderiaceae</taxon>
        <taxon>Paraburkholderia</taxon>
    </lineage>
</organism>
<evidence type="ECO:0000313" key="7">
    <source>
        <dbReference type="Proteomes" id="UP001431019"/>
    </source>
</evidence>
<name>A0ABS8K3N9_9BURK</name>
<dbReference type="InterPro" id="IPR003825">
    <property type="entry name" value="Colicin-V_CvpA"/>
</dbReference>
<feature type="transmembrane region" description="Helical" evidence="5">
    <location>
        <begin position="29"/>
        <end position="53"/>
    </location>
</feature>
<dbReference type="RefSeq" id="WP_230513060.1">
    <property type="nucleotide sequence ID" value="NZ_JAJITD010000020.1"/>
</dbReference>
<dbReference type="Proteomes" id="UP001431019">
    <property type="component" value="Unassembled WGS sequence"/>
</dbReference>
<evidence type="ECO:0000256" key="3">
    <source>
        <dbReference type="ARBA" id="ARBA00022989"/>
    </source>
</evidence>
<protein>
    <submittedName>
        <fullName evidence="6">CvpA family protein</fullName>
    </submittedName>
</protein>
<reference evidence="6 7" key="1">
    <citation type="submission" date="2021-11" db="EMBL/GenBank/DDBJ databases">
        <authorList>
            <person name="Oh E.-T."/>
            <person name="Kim S.-B."/>
        </authorList>
    </citation>
    <scope>NUCLEOTIDE SEQUENCE [LARGE SCALE GENOMIC DNA]</scope>
    <source>
        <strain evidence="6 7">MMS20-SJTR3</strain>
    </source>
</reference>
<evidence type="ECO:0000256" key="2">
    <source>
        <dbReference type="ARBA" id="ARBA00022692"/>
    </source>
</evidence>
<evidence type="ECO:0000256" key="5">
    <source>
        <dbReference type="SAM" id="Phobius"/>
    </source>
</evidence>
<dbReference type="PANTHER" id="PTHR36926">
    <property type="entry name" value="COLICIN V PRODUCTION PROTEIN"/>
    <property type="match status" value="1"/>
</dbReference>
<comment type="caution">
    <text evidence="6">The sequence shown here is derived from an EMBL/GenBank/DDBJ whole genome shotgun (WGS) entry which is preliminary data.</text>
</comment>
<gene>
    <name evidence="6" type="ORF">LJ656_29705</name>
</gene>
<keyword evidence="2 5" id="KW-0812">Transmembrane</keyword>
<sequence>MFTAFDYAVMAVIGLSALRGAWRGLLSEVFGLIGWIAAFLLACEFVGYVVPYIPSTWPGGALTQWLIAFSLVVIGVVLVASVVSALLSRLVQVTGLGGADRSLGLMFGLVRGVVLVLILVALGGLTELPKEEFWRNALLRPYAVEGVRAMKPLLPEALAAYVHVDDPGAQSNAQQLDSGAHRLP</sequence>
<dbReference type="InterPro" id="IPR052719">
    <property type="entry name" value="CvpA-like"/>
</dbReference>
<dbReference type="EMBL" id="JAJITD010000020">
    <property type="protein sequence ID" value="MCC8396773.1"/>
    <property type="molecule type" value="Genomic_DNA"/>
</dbReference>
<keyword evidence="7" id="KW-1185">Reference proteome</keyword>
<evidence type="ECO:0000313" key="6">
    <source>
        <dbReference type="EMBL" id="MCC8396773.1"/>
    </source>
</evidence>
<accession>A0ABS8K3N9</accession>
<keyword evidence="4 5" id="KW-0472">Membrane</keyword>
<feature type="transmembrane region" description="Helical" evidence="5">
    <location>
        <begin position="65"/>
        <end position="91"/>
    </location>
</feature>
<keyword evidence="3 5" id="KW-1133">Transmembrane helix</keyword>
<proteinExistence type="predicted"/>
<comment type="subcellular location">
    <subcellularLocation>
        <location evidence="1">Membrane</location>
        <topology evidence="1">Multi-pass membrane protein</topology>
    </subcellularLocation>
</comment>
<evidence type="ECO:0000256" key="4">
    <source>
        <dbReference type="ARBA" id="ARBA00023136"/>
    </source>
</evidence>